<dbReference type="InterPro" id="IPR024983">
    <property type="entry name" value="CHAT_dom"/>
</dbReference>
<dbReference type="Proteomes" id="UP000632740">
    <property type="component" value="Unassembled WGS sequence"/>
</dbReference>
<name>A0A919U1C0_9CELL</name>
<comment type="caution">
    <text evidence="2">The sequence shown here is derived from an EMBL/GenBank/DDBJ whole genome shotgun (WGS) entry which is preliminary data.</text>
</comment>
<dbReference type="InterPro" id="IPR011990">
    <property type="entry name" value="TPR-like_helical_dom_sf"/>
</dbReference>
<evidence type="ECO:0000313" key="3">
    <source>
        <dbReference type="Proteomes" id="UP000632740"/>
    </source>
</evidence>
<organism evidence="2 3">
    <name type="scientific">Cellulomonas chitinilytica</name>
    <dbReference type="NCBI Taxonomy" id="398759"/>
    <lineage>
        <taxon>Bacteria</taxon>
        <taxon>Bacillati</taxon>
        <taxon>Actinomycetota</taxon>
        <taxon>Actinomycetes</taxon>
        <taxon>Micrococcales</taxon>
        <taxon>Cellulomonadaceae</taxon>
        <taxon>Cellulomonas</taxon>
    </lineage>
</organism>
<dbReference type="AlphaFoldDB" id="A0A919U1C0"/>
<evidence type="ECO:0000259" key="1">
    <source>
        <dbReference type="Pfam" id="PF12770"/>
    </source>
</evidence>
<evidence type="ECO:0000313" key="2">
    <source>
        <dbReference type="EMBL" id="GIG20004.1"/>
    </source>
</evidence>
<keyword evidence="3" id="KW-1185">Reference proteome</keyword>
<dbReference type="Gene3D" id="1.25.40.10">
    <property type="entry name" value="Tetratricopeptide repeat domain"/>
    <property type="match status" value="2"/>
</dbReference>
<dbReference type="InterPro" id="IPR019734">
    <property type="entry name" value="TPR_rpt"/>
</dbReference>
<gene>
    <name evidence="2" type="ORF">Cch01nite_07280</name>
</gene>
<dbReference type="RefSeq" id="WP_203748713.1">
    <property type="nucleotide sequence ID" value="NZ_BONK01000002.1"/>
</dbReference>
<proteinExistence type="predicted"/>
<dbReference type="PANTHER" id="PTHR10098">
    <property type="entry name" value="RAPSYN-RELATED"/>
    <property type="match status" value="1"/>
</dbReference>
<protein>
    <submittedName>
        <fullName evidence="2">CHAT domain-containing protein</fullName>
    </submittedName>
</protein>
<accession>A0A919U1C0</accession>
<dbReference type="PANTHER" id="PTHR10098:SF108">
    <property type="entry name" value="TETRATRICOPEPTIDE REPEAT PROTEIN 28"/>
    <property type="match status" value="1"/>
</dbReference>
<dbReference type="Pfam" id="PF12770">
    <property type="entry name" value="CHAT"/>
    <property type="match status" value="1"/>
</dbReference>
<sequence length="921" mass="96696">MTELDVRAQDAMRLAASDPGAAAPLAAEVSRAARHERRWDVVCVAERALGVAAMQQSRFEDALRHLRAAVVAGERAADRTVTGEARMSLASALMLSGRPQRSFREIDQALVELDGLPAARARTQRAAIYQDLGRLDEALEDLRRALPVLRAAHDAQWATRALSNRGLLHATRREFAAARRDLRAAGELCDEHGLRVPAAFVEHNLAWVDSQAGDVPSALQHMAAATRMFTELGLSPGSLLTDHAELLLSVRLVAEARSVAEDAVAADERDGRRNHLPESRLLLSTIALVQGDTGAALRSAEAASREFARLRRREWAALADFSRVQALAAADGPVTPARCRRAADALSEAGWTVPALEARLLAGRLALRRGRAADARRDFAMAGRARHLGPADARARAWLGEAMLREADGRRGGAVSALRAGIRVLEDHRATIGATELRAHVSINRGAIARMGMQLAVEDHDARASLWWAECAKATAAPARDARPPTDAALADLLADLRGVMDSVDERRSSQQPTGALVARQVALEREIRDHCRRHPGSSARSVLPPDVATLADALGDAALIEFVELADELLAVTVVGGRARLHRLGPTAHVAALVEQIPFALRRLARDRGGDGNGAEHHRTGARNGAASVVAAAGLLAQACAALGEALLRPVLTAVADRPLVVVPTGSLHSVPWSLLPACTGRAVSVSPSATLWHVASGSTSPAGRTVVVAGPGLPGARAEAEVVAGLHESPVVLVGDEATARNVSHAMDGAALVHLAAHGRVRSDNPQFSSLALADGPFTVYDLERLDRAPHQVVLAACDTGRSALVAGGEILGFTSALLAGGTATLVAPVVPVPDIATVDLMRAYHRGLAAGHPPAHALAAAQEAMGRRDHASLAAAAGFVQLGYGGQPHATAPGVSPVPARRSSVHDTLLTIPGGART</sequence>
<feature type="domain" description="CHAT" evidence="1">
    <location>
        <begin position="641"/>
        <end position="874"/>
    </location>
</feature>
<dbReference type="SMART" id="SM00028">
    <property type="entry name" value="TPR"/>
    <property type="match status" value="4"/>
</dbReference>
<reference evidence="2" key="1">
    <citation type="submission" date="2021-01" db="EMBL/GenBank/DDBJ databases">
        <title>Whole genome shotgun sequence of Cellulomonas chitinilytica NBRC 110799.</title>
        <authorList>
            <person name="Komaki H."/>
            <person name="Tamura T."/>
        </authorList>
    </citation>
    <scope>NUCLEOTIDE SEQUENCE</scope>
    <source>
        <strain evidence="2">NBRC 110799</strain>
    </source>
</reference>
<dbReference type="SUPFAM" id="SSF48452">
    <property type="entry name" value="TPR-like"/>
    <property type="match status" value="2"/>
</dbReference>
<dbReference type="EMBL" id="BONK01000002">
    <property type="protein sequence ID" value="GIG20004.1"/>
    <property type="molecule type" value="Genomic_DNA"/>
</dbReference>